<name>A0A125YNP2_TOXGG</name>
<feature type="domain" description="RRM" evidence="5">
    <location>
        <begin position="243"/>
        <end position="316"/>
    </location>
</feature>
<reference evidence="6 7" key="2">
    <citation type="submission" date="2013-05" db="EMBL/GenBank/DDBJ databases">
        <authorList>
            <person name="Sibley D."/>
            <person name="Venepally P."/>
            <person name="Karamycheva S."/>
            <person name="Hadjithomas M."/>
            <person name="Khan A."/>
            <person name="Brunk B."/>
            <person name="Roos D."/>
            <person name="Caler E."/>
            <person name="Lorenzi H."/>
        </authorList>
    </citation>
    <scope>NUCLEOTIDE SEQUENCE [LARGE SCALE GENOMIC DNA]</scope>
    <source>
        <strain evidence="6 7">GT1</strain>
    </source>
</reference>
<dbReference type="Pfam" id="PF00076">
    <property type="entry name" value="RRM_1"/>
    <property type="match status" value="1"/>
</dbReference>
<accession>A0A125YNP2</accession>
<evidence type="ECO:0000256" key="2">
    <source>
        <dbReference type="ARBA" id="ARBA00022884"/>
    </source>
</evidence>
<dbReference type="SMART" id="SM00360">
    <property type="entry name" value="RRM"/>
    <property type="match status" value="3"/>
</dbReference>
<dbReference type="InterPro" id="IPR035979">
    <property type="entry name" value="RBD_domain_sf"/>
</dbReference>
<comment type="caution">
    <text evidence="6">The sequence shown here is derived from an EMBL/GenBank/DDBJ whole genome shotgun (WGS) entry which is preliminary data.</text>
</comment>
<keyword evidence="1" id="KW-0677">Repeat</keyword>
<evidence type="ECO:0000256" key="1">
    <source>
        <dbReference type="ARBA" id="ARBA00022737"/>
    </source>
</evidence>
<dbReference type="PANTHER" id="PTHR15592">
    <property type="entry name" value="MATRIN 3/NUCLEAR PROTEIN 220-RELATED"/>
    <property type="match status" value="1"/>
</dbReference>
<organism evidence="6 7">
    <name type="scientific">Toxoplasma gondii (strain ATCC 50853 / GT1)</name>
    <dbReference type="NCBI Taxonomy" id="507601"/>
    <lineage>
        <taxon>Eukaryota</taxon>
        <taxon>Sar</taxon>
        <taxon>Alveolata</taxon>
        <taxon>Apicomplexa</taxon>
        <taxon>Conoidasida</taxon>
        <taxon>Coccidia</taxon>
        <taxon>Eucoccidiorida</taxon>
        <taxon>Eimeriorina</taxon>
        <taxon>Sarcocystidae</taxon>
        <taxon>Toxoplasma</taxon>
    </lineage>
</organism>
<feature type="domain" description="RRM" evidence="5">
    <location>
        <begin position="13"/>
        <end position="93"/>
    </location>
</feature>
<dbReference type="EMBL" id="AAQM03000209">
    <property type="protein sequence ID" value="EPR59800.1"/>
    <property type="molecule type" value="Genomic_DNA"/>
</dbReference>
<gene>
    <name evidence="6" type="ORF">TGGT1_290660</name>
</gene>
<evidence type="ECO:0000256" key="3">
    <source>
        <dbReference type="PROSITE-ProRule" id="PRU00176"/>
    </source>
</evidence>
<dbReference type="AlphaFoldDB" id="A0A125YNP2"/>
<dbReference type="InterPro" id="IPR000504">
    <property type="entry name" value="RRM_dom"/>
</dbReference>
<proteinExistence type="predicted"/>
<protein>
    <submittedName>
        <fullName evidence="6">RNA recognition motif-containing protein</fullName>
    </submittedName>
</protein>
<dbReference type="InterPro" id="IPR012677">
    <property type="entry name" value="Nucleotide-bd_a/b_plait_sf"/>
</dbReference>
<dbReference type="Proteomes" id="UP000005641">
    <property type="component" value="Unassembled WGS sequence"/>
</dbReference>
<feature type="compositionally biased region" description="Low complexity" evidence="4">
    <location>
        <begin position="131"/>
        <end position="148"/>
    </location>
</feature>
<dbReference type="SUPFAM" id="SSF54928">
    <property type="entry name" value="RNA-binding domain, RBD"/>
    <property type="match status" value="3"/>
</dbReference>
<reference evidence="6 7" key="1">
    <citation type="submission" date="2006-05" db="EMBL/GenBank/DDBJ databases">
        <authorList>
            <person name="Paulsen I."/>
        </authorList>
    </citation>
    <scope>NUCLEOTIDE SEQUENCE [LARGE SCALE GENOMIC DNA]</scope>
    <source>
        <strain evidence="6 7">GT1</strain>
    </source>
</reference>
<feature type="compositionally biased region" description="Pro residues" evidence="4">
    <location>
        <begin position="149"/>
        <end position="163"/>
    </location>
</feature>
<sequence length="446" mass="48353">MEEKTTTAPPESFRVVLASVTNLLYPVDIDLIHYLFSKYGEIEKIVTFSKSPTMYQALIQFQSPDQARHALMNLHSRNIYDGCNTLQIQPSRLNELVVKNNTQKSWDYTVQSGGPSGSAGATGDLPPPGQAPGAAVPAGVNNGRNVGPGPAPHHPGPHGPPGPYGAGAQHPPMGGAVAGIQPPPPAHAIGHHAAPVHHGVRLGAGGPLGMSHPYHPGSNLLHLLDKLPRELREIESTNPTQTPVIIVYNLPANITVHMLFNLFSLYGSVLRVKILREKSDTALIQYSDPLYATIAHNYIQGANVLGQSLQVGFSKNMEVKLPPPNSQKTEATAEEEKRTVAFSIKDQRYGGDDVEKYVKGSCRPTKTIFVANLDENATDEEVQKLFKEHGQVSKFTFKAPKNESAKTQMAMMEMGTEAEAVAAVMYLHNHELHGRSMKVAFSKTVL</sequence>
<dbReference type="Gene3D" id="3.30.70.330">
    <property type="match status" value="3"/>
</dbReference>
<evidence type="ECO:0000256" key="4">
    <source>
        <dbReference type="SAM" id="MobiDB-lite"/>
    </source>
</evidence>
<dbReference type="Pfam" id="PF11835">
    <property type="entry name" value="RRM_8"/>
    <property type="match status" value="1"/>
</dbReference>
<dbReference type="CDD" id="cd12422">
    <property type="entry name" value="RRM2_PTBP1_hnRNPL_like"/>
    <property type="match status" value="1"/>
</dbReference>
<keyword evidence="2 3" id="KW-0694">RNA-binding</keyword>
<feature type="region of interest" description="Disordered" evidence="4">
    <location>
        <begin position="107"/>
        <end position="191"/>
    </location>
</feature>
<dbReference type="PROSITE" id="PS50102">
    <property type="entry name" value="RRM"/>
    <property type="match status" value="3"/>
</dbReference>
<dbReference type="CDD" id="cd12698">
    <property type="entry name" value="RRM3_PTBPH3"/>
    <property type="match status" value="1"/>
</dbReference>
<evidence type="ECO:0000313" key="7">
    <source>
        <dbReference type="Proteomes" id="UP000005641"/>
    </source>
</evidence>
<dbReference type="OrthoDB" id="296632at2759"/>
<dbReference type="Pfam" id="PF13893">
    <property type="entry name" value="RRM_5"/>
    <property type="match status" value="1"/>
</dbReference>
<dbReference type="InterPro" id="IPR034797">
    <property type="entry name" value="PTBPH3_RRM3"/>
</dbReference>
<evidence type="ECO:0000259" key="5">
    <source>
        <dbReference type="PROSITE" id="PS50102"/>
    </source>
</evidence>
<evidence type="ECO:0000313" key="6">
    <source>
        <dbReference type="EMBL" id="EPR59800.1"/>
    </source>
</evidence>
<feature type="domain" description="RRM" evidence="5">
    <location>
        <begin position="366"/>
        <end position="444"/>
    </location>
</feature>
<dbReference type="InterPro" id="IPR021790">
    <property type="entry name" value="PTBP1-like_RRM2"/>
</dbReference>
<dbReference type="VEuPathDB" id="ToxoDB:TGGT1_290660"/>
<dbReference type="GO" id="GO:0003723">
    <property type="term" value="F:RNA binding"/>
    <property type="evidence" value="ECO:0007669"/>
    <property type="project" value="UniProtKB-UniRule"/>
</dbReference>